<dbReference type="Pfam" id="PF14464">
    <property type="entry name" value="Prok-JAB"/>
    <property type="match status" value="1"/>
</dbReference>
<dbReference type="Proteomes" id="UP001597124">
    <property type="component" value="Unassembled WGS sequence"/>
</dbReference>
<keyword evidence="2" id="KW-0479">Metal-binding</keyword>
<gene>
    <name evidence="7" type="ORF">ACFQ00_10745</name>
</gene>
<keyword evidence="5" id="KW-0482">Metalloprotease</keyword>
<dbReference type="InterPro" id="IPR028090">
    <property type="entry name" value="JAB_dom_prok"/>
</dbReference>
<dbReference type="PANTHER" id="PTHR34858:SF1">
    <property type="entry name" value="CYSO-CYSTEINE PEPTIDASE"/>
    <property type="match status" value="1"/>
</dbReference>
<protein>
    <submittedName>
        <fullName evidence="7">Mov34/MPN/PAD-1 family protein</fullName>
    </submittedName>
</protein>
<evidence type="ECO:0000313" key="8">
    <source>
        <dbReference type="Proteomes" id="UP001597124"/>
    </source>
</evidence>
<dbReference type="RefSeq" id="WP_381490201.1">
    <property type="nucleotide sequence ID" value="NZ_JBHTIK010000005.1"/>
</dbReference>
<keyword evidence="4" id="KW-0862">Zinc</keyword>
<sequence length="134" mass="14605">MMLRIARQTLAEIRADCAARAPEEACGLLLGRAGRVESSLAAPNVADERLRHFEIDPAVLFTAHRGARSGGLPLLGCYHSHPDAPAFPSRLDAERAHDMGWAWLILGQDGEKAYRVVANGPIHGRFEAVDIKEI</sequence>
<dbReference type="InterPro" id="IPR037518">
    <property type="entry name" value="MPN"/>
</dbReference>
<reference evidence="8" key="1">
    <citation type="journal article" date="2019" name="Int. J. Syst. Evol. Microbiol.">
        <title>The Global Catalogue of Microorganisms (GCM) 10K type strain sequencing project: providing services to taxonomists for standard genome sequencing and annotation.</title>
        <authorList>
            <consortium name="The Broad Institute Genomics Platform"/>
            <consortium name="The Broad Institute Genome Sequencing Center for Infectious Disease"/>
            <person name="Wu L."/>
            <person name="Ma J."/>
        </authorList>
    </citation>
    <scope>NUCLEOTIDE SEQUENCE [LARGE SCALE GENOMIC DNA]</scope>
    <source>
        <strain evidence="8">CCUG 52537</strain>
    </source>
</reference>
<dbReference type="SUPFAM" id="SSF102712">
    <property type="entry name" value="JAB1/MPN domain"/>
    <property type="match status" value="1"/>
</dbReference>
<evidence type="ECO:0000259" key="6">
    <source>
        <dbReference type="PROSITE" id="PS50249"/>
    </source>
</evidence>
<evidence type="ECO:0000256" key="3">
    <source>
        <dbReference type="ARBA" id="ARBA00022801"/>
    </source>
</evidence>
<keyword evidence="3" id="KW-0378">Hydrolase</keyword>
<dbReference type="EMBL" id="JBHTIK010000005">
    <property type="protein sequence ID" value="MFD0848801.1"/>
    <property type="molecule type" value="Genomic_DNA"/>
</dbReference>
<feature type="domain" description="MPN" evidence="6">
    <location>
        <begin position="3"/>
        <end position="134"/>
    </location>
</feature>
<dbReference type="CDD" id="cd08070">
    <property type="entry name" value="MPN_like"/>
    <property type="match status" value="1"/>
</dbReference>
<organism evidence="7 8">
    <name type="scientific">Sphingosinicella xenopeptidilytica</name>
    <dbReference type="NCBI Taxonomy" id="364098"/>
    <lineage>
        <taxon>Bacteria</taxon>
        <taxon>Pseudomonadati</taxon>
        <taxon>Pseudomonadota</taxon>
        <taxon>Alphaproteobacteria</taxon>
        <taxon>Sphingomonadales</taxon>
        <taxon>Sphingosinicellaceae</taxon>
        <taxon>Sphingosinicella</taxon>
    </lineage>
</organism>
<keyword evidence="1" id="KW-0645">Protease</keyword>
<accession>A0ABW3C2Y9</accession>
<comment type="caution">
    <text evidence="7">The sequence shown here is derived from an EMBL/GenBank/DDBJ whole genome shotgun (WGS) entry which is preliminary data.</text>
</comment>
<keyword evidence="8" id="KW-1185">Reference proteome</keyword>
<evidence type="ECO:0000256" key="1">
    <source>
        <dbReference type="ARBA" id="ARBA00022670"/>
    </source>
</evidence>
<dbReference type="PANTHER" id="PTHR34858">
    <property type="entry name" value="CYSO-CYSTEINE PEPTIDASE"/>
    <property type="match status" value="1"/>
</dbReference>
<evidence type="ECO:0000256" key="5">
    <source>
        <dbReference type="ARBA" id="ARBA00023049"/>
    </source>
</evidence>
<dbReference type="Gene3D" id="3.40.140.10">
    <property type="entry name" value="Cytidine Deaminase, domain 2"/>
    <property type="match status" value="1"/>
</dbReference>
<dbReference type="PROSITE" id="PS50249">
    <property type="entry name" value="MPN"/>
    <property type="match status" value="1"/>
</dbReference>
<dbReference type="InterPro" id="IPR051929">
    <property type="entry name" value="VirAsm_ModProt"/>
</dbReference>
<evidence type="ECO:0000313" key="7">
    <source>
        <dbReference type="EMBL" id="MFD0848801.1"/>
    </source>
</evidence>
<dbReference type="InterPro" id="IPR000555">
    <property type="entry name" value="JAMM/MPN+_dom"/>
</dbReference>
<name>A0ABW3C2Y9_SPHXN</name>
<dbReference type="SMART" id="SM00232">
    <property type="entry name" value="JAB_MPN"/>
    <property type="match status" value="1"/>
</dbReference>
<evidence type="ECO:0000256" key="2">
    <source>
        <dbReference type="ARBA" id="ARBA00022723"/>
    </source>
</evidence>
<proteinExistence type="predicted"/>
<evidence type="ECO:0000256" key="4">
    <source>
        <dbReference type="ARBA" id="ARBA00022833"/>
    </source>
</evidence>